<feature type="compositionally biased region" description="Acidic residues" evidence="1">
    <location>
        <begin position="97"/>
        <end position="114"/>
    </location>
</feature>
<keyword evidence="4" id="KW-1185">Reference proteome</keyword>
<dbReference type="Pfam" id="PF20149">
    <property type="entry name" value="DUF6532"/>
    <property type="match status" value="1"/>
</dbReference>
<feature type="compositionally biased region" description="Basic and acidic residues" evidence="1">
    <location>
        <begin position="303"/>
        <end position="314"/>
    </location>
</feature>
<feature type="region of interest" description="Disordered" evidence="1">
    <location>
        <begin position="1"/>
        <end position="329"/>
    </location>
</feature>
<dbReference type="OrthoDB" id="3257342at2759"/>
<sequence>MTRHSDKNNGHQHDNRRSRTSCPTVKQQALDEYAENARKRKEERQKKDQHREDVEQAERQREAARRKNPAPASPAVRDSESDDGGDDGEFTPNPDADSSEGDGEELEDDEDDGEENPRRKARRATGTRPIALAKVHVQTTVQSKPKASLRRADEPPRLPTTAPNRQEGSQTHSGPSQSATPMSNSRSEGSGSRGLSETGVSPSSLFEPHERLLEVDSPRRPSVVINEDELEELQKEHKRKRKEKKEKEKRAEKALRKQAESRSSSSKSHKRKRSQTRSRDDDDLNSGTSSDNDSITPHSKRQKERDRSDKDARDKKARPSLSRIPDENTRTLTTTAIPFFSACMVANTPYPSLDEQDQAVADAWGYAEDKKDIKARITRDSRSVILQRCSNVRSDVAQAAREVVSTYFGLGDVEGEDEALAQQEKVSKLRESGTRFLYKDTDDKKFLFQNPALQKVIRKAFFPDTRGLGVIFNKLFNPISAETLALVCTAVDHALEEYSSGSPKKKKFTEQDHFPRYCMYLKTINTFGQACPGALRRILQEMHDTSRGQSGAGAIANVTNLATMDEIARAAAEYDEMGYGDN</sequence>
<organism evidence="3 4">
    <name type="scientific">Schizopora paradoxa</name>
    <dbReference type="NCBI Taxonomy" id="27342"/>
    <lineage>
        <taxon>Eukaryota</taxon>
        <taxon>Fungi</taxon>
        <taxon>Dikarya</taxon>
        <taxon>Basidiomycota</taxon>
        <taxon>Agaricomycotina</taxon>
        <taxon>Agaricomycetes</taxon>
        <taxon>Hymenochaetales</taxon>
        <taxon>Schizoporaceae</taxon>
        <taxon>Schizopora</taxon>
    </lineage>
</organism>
<feature type="compositionally biased region" description="Basic and acidic residues" evidence="1">
    <location>
        <begin position="207"/>
        <end position="219"/>
    </location>
</feature>
<feature type="compositionally biased region" description="Basic residues" evidence="1">
    <location>
        <begin position="267"/>
        <end position="276"/>
    </location>
</feature>
<name>A0A0H2RS89_9AGAM</name>
<feature type="compositionally biased region" description="Polar residues" evidence="1">
    <location>
        <begin position="161"/>
        <end position="182"/>
    </location>
</feature>
<feature type="compositionally biased region" description="Low complexity" evidence="1">
    <location>
        <begin position="183"/>
        <end position="199"/>
    </location>
</feature>
<dbReference type="InterPro" id="IPR045341">
    <property type="entry name" value="DUF6532"/>
</dbReference>
<reference evidence="3 4" key="1">
    <citation type="submission" date="2015-04" db="EMBL/GenBank/DDBJ databases">
        <title>Complete genome sequence of Schizopora paradoxa KUC8140, a cosmopolitan wood degrader in East Asia.</title>
        <authorList>
            <consortium name="DOE Joint Genome Institute"/>
            <person name="Min B."/>
            <person name="Park H."/>
            <person name="Jang Y."/>
            <person name="Kim J.-J."/>
            <person name="Kim K.H."/>
            <person name="Pangilinan J."/>
            <person name="Lipzen A."/>
            <person name="Riley R."/>
            <person name="Grigoriev I.V."/>
            <person name="Spatafora J.W."/>
            <person name="Choi I.-G."/>
        </authorList>
    </citation>
    <scope>NUCLEOTIDE SEQUENCE [LARGE SCALE GENOMIC DNA]</scope>
    <source>
        <strain evidence="3 4">KUC8140</strain>
    </source>
</reference>
<dbReference type="EMBL" id="KQ085944">
    <property type="protein sequence ID" value="KLO14427.1"/>
    <property type="molecule type" value="Genomic_DNA"/>
</dbReference>
<protein>
    <recommendedName>
        <fullName evidence="2">DUF6532 domain-containing protein</fullName>
    </recommendedName>
</protein>
<feature type="compositionally biased region" description="Basic and acidic residues" evidence="1">
    <location>
        <begin position="245"/>
        <end position="260"/>
    </location>
</feature>
<feature type="compositionally biased region" description="Basic and acidic residues" evidence="1">
    <location>
        <begin position="35"/>
        <end position="65"/>
    </location>
</feature>
<dbReference type="STRING" id="27342.A0A0H2RS89"/>
<proteinExistence type="predicted"/>
<evidence type="ECO:0000256" key="1">
    <source>
        <dbReference type="SAM" id="MobiDB-lite"/>
    </source>
</evidence>
<dbReference type="AlphaFoldDB" id="A0A0H2RS89"/>
<feature type="compositionally biased region" description="Acidic residues" evidence="1">
    <location>
        <begin position="80"/>
        <end position="89"/>
    </location>
</feature>
<accession>A0A0H2RS89</accession>
<evidence type="ECO:0000313" key="3">
    <source>
        <dbReference type="EMBL" id="KLO14427.1"/>
    </source>
</evidence>
<evidence type="ECO:0000313" key="4">
    <source>
        <dbReference type="Proteomes" id="UP000053477"/>
    </source>
</evidence>
<dbReference type="InParanoid" id="A0A0H2RS89"/>
<feature type="compositionally biased region" description="Polar residues" evidence="1">
    <location>
        <begin position="285"/>
        <end position="297"/>
    </location>
</feature>
<feature type="domain" description="DUF6532" evidence="2">
    <location>
        <begin position="336"/>
        <end position="527"/>
    </location>
</feature>
<dbReference type="Proteomes" id="UP000053477">
    <property type="component" value="Unassembled WGS sequence"/>
</dbReference>
<evidence type="ECO:0000259" key="2">
    <source>
        <dbReference type="Pfam" id="PF20149"/>
    </source>
</evidence>
<feature type="compositionally biased region" description="Basic and acidic residues" evidence="1">
    <location>
        <begin position="1"/>
        <end position="17"/>
    </location>
</feature>
<gene>
    <name evidence="3" type="ORF">SCHPADRAFT_903369</name>
</gene>